<protein>
    <submittedName>
        <fullName evidence="1">Uncharacterized protein</fullName>
    </submittedName>
</protein>
<evidence type="ECO:0000313" key="1">
    <source>
        <dbReference type="EMBL" id="KAG2304966.1"/>
    </source>
</evidence>
<dbReference type="EMBL" id="JAAMPC010000007">
    <property type="protein sequence ID" value="KAG2304966.1"/>
    <property type="molecule type" value="Genomic_DNA"/>
</dbReference>
<accession>A0A8X7V8P4</accession>
<organism evidence="1 2">
    <name type="scientific">Brassica carinata</name>
    <name type="common">Ethiopian mustard</name>
    <name type="synonym">Abyssinian cabbage</name>
    <dbReference type="NCBI Taxonomy" id="52824"/>
    <lineage>
        <taxon>Eukaryota</taxon>
        <taxon>Viridiplantae</taxon>
        <taxon>Streptophyta</taxon>
        <taxon>Embryophyta</taxon>
        <taxon>Tracheophyta</taxon>
        <taxon>Spermatophyta</taxon>
        <taxon>Magnoliopsida</taxon>
        <taxon>eudicotyledons</taxon>
        <taxon>Gunneridae</taxon>
        <taxon>Pentapetalae</taxon>
        <taxon>rosids</taxon>
        <taxon>malvids</taxon>
        <taxon>Brassicales</taxon>
        <taxon>Brassicaceae</taxon>
        <taxon>Brassiceae</taxon>
        <taxon>Brassica</taxon>
    </lineage>
</organism>
<reference evidence="1 2" key="1">
    <citation type="submission" date="2020-02" db="EMBL/GenBank/DDBJ databases">
        <authorList>
            <person name="Ma Q."/>
            <person name="Huang Y."/>
            <person name="Song X."/>
            <person name="Pei D."/>
        </authorList>
    </citation>
    <scope>NUCLEOTIDE SEQUENCE [LARGE SCALE GENOMIC DNA]</scope>
    <source>
        <strain evidence="1">Sxm20200214</strain>
        <tissue evidence="1">Leaf</tissue>
    </source>
</reference>
<name>A0A8X7V8P4_BRACI</name>
<gene>
    <name evidence="1" type="ORF">Bca52824_033617</name>
</gene>
<dbReference type="Proteomes" id="UP000886595">
    <property type="component" value="Unassembled WGS sequence"/>
</dbReference>
<evidence type="ECO:0000313" key="2">
    <source>
        <dbReference type="Proteomes" id="UP000886595"/>
    </source>
</evidence>
<comment type="caution">
    <text evidence="1">The sequence shown here is derived from an EMBL/GenBank/DDBJ whole genome shotgun (WGS) entry which is preliminary data.</text>
</comment>
<dbReference type="AlphaFoldDB" id="A0A8X7V8P4"/>
<keyword evidence="2" id="KW-1185">Reference proteome</keyword>
<sequence length="66" mass="7313">MQERSTKAAKTLGMFLYNGQVELQRPNCPPLDSGVPKLMSVVTEYCKKLLGDKNKSVSKILEIDLG</sequence>
<proteinExistence type="predicted"/>